<organism evidence="1 2">
    <name type="scientific">Pisum sativum</name>
    <name type="common">Garden pea</name>
    <name type="synonym">Lathyrus oleraceus</name>
    <dbReference type="NCBI Taxonomy" id="3888"/>
    <lineage>
        <taxon>Eukaryota</taxon>
        <taxon>Viridiplantae</taxon>
        <taxon>Streptophyta</taxon>
        <taxon>Embryophyta</taxon>
        <taxon>Tracheophyta</taxon>
        <taxon>Spermatophyta</taxon>
        <taxon>Magnoliopsida</taxon>
        <taxon>eudicotyledons</taxon>
        <taxon>Gunneridae</taxon>
        <taxon>Pentapetalae</taxon>
        <taxon>rosids</taxon>
        <taxon>fabids</taxon>
        <taxon>Fabales</taxon>
        <taxon>Fabaceae</taxon>
        <taxon>Papilionoideae</taxon>
        <taxon>50 kb inversion clade</taxon>
        <taxon>NPAAA clade</taxon>
        <taxon>Hologalegina</taxon>
        <taxon>IRL clade</taxon>
        <taxon>Fabeae</taxon>
        <taxon>Lathyrus</taxon>
    </lineage>
</organism>
<evidence type="ECO:0000313" key="2">
    <source>
        <dbReference type="Proteomes" id="UP001058974"/>
    </source>
</evidence>
<dbReference type="Gramene" id="Psat02G0457000-T1">
    <property type="protein sequence ID" value="KAI5438894.1"/>
    <property type="gene ID" value="KIW84_024570"/>
</dbReference>
<comment type="caution">
    <text evidence="1">The sequence shown here is derived from an EMBL/GenBank/DDBJ whole genome shotgun (WGS) entry which is preliminary data.</text>
</comment>
<dbReference type="EMBL" id="JAMSHJ010000002">
    <property type="protein sequence ID" value="KAI5438894.1"/>
    <property type="molecule type" value="Genomic_DNA"/>
</dbReference>
<accession>A0A9D5BCY3</accession>
<sequence length="117" mass="13001">MVSSIKLSKVWSDAVLDPIQFRSVVGALQYATLSRPEISFSINKVCQFYLILWRNIGKQQKEFSDPYDIRSTSGAYVFLGSNVISCVKQELGCSSCACPGPMGWCSHQTFICFEVSA</sequence>
<reference evidence="1 2" key="1">
    <citation type="journal article" date="2022" name="Nat. Genet.">
        <title>Improved pea reference genome and pan-genome highlight genomic features and evolutionary characteristics.</title>
        <authorList>
            <person name="Yang T."/>
            <person name="Liu R."/>
            <person name="Luo Y."/>
            <person name="Hu S."/>
            <person name="Wang D."/>
            <person name="Wang C."/>
            <person name="Pandey M.K."/>
            <person name="Ge S."/>
            <person name="Xu Q."/>
            <person name="Li N."/>
            <person name="Li G."/>
            <person name="Huang Y."/>
            <person name="Saxena R.K."/>
            <person name="Ji Y."/>
            <person name="Li M."/>
            <person name="Yan X."/>
            <person name="He Y."/>
            <person name="Liu Y."/>
            <person name="Wang X."/>
            <person name="Xiang C."/>
            <person name="Varshney R.K."/>
            <person name="Ding H."/>
            <person name="Gao S."/>
            <person name="Zong X."/>
        </authorList>
    </citation>
    <scope>NUCLEOTIDE SEQUENCE [LARGE SCALE GENOMIC DNA]</scope>
    <source>
        <strain evidence="1 2">cv. Zhongwan 6</strain>
    </source>
</reference>
<protein>
    <recommendedName>
        <fullName evidence="3">Retrovirus-related Pol polyprotein from transposon TNT 1-94</fullName>
    </recommendedName>
</protein>
<name>A0A9D5BCY3_PEA</name>
<evidence type="ECO:0000313" key="1">
    <source>
        <dbReference type="EMBL" id="KAI5438894.1"/>
    </source>
</evidence>
<dbReference type="AlphaFoldDB" id="A0A9D5BCY3"/>
<keyword evidence="2" id="KW-1185">Reference proteome</keyword>
<proteinExistence type="predicted"/>
<gene>
    <name evidence="1" type="ORF">KIW84_024570</name>
</gene>
<evidence type="ECO:0008006" key="3">
    <source>
        <dbReference type="Google" id="ProtNLM"/>
    </source>
</evidence>
<dbReference type="Proteomes" id="UP001058974">
    <property type="component" value="Chromosome 2"/>
</dbReference>